<gene>
    <name evidence="2" type="ORF">BE04_28575</name>
</gene>
<dbReference type="Proteomes" id="UP000075604">
    <property type="component" value="Unassembled WGS sequence"/>
</dbReference>
<protein>
    <recommendedName>
        <fullName evidence="4">Cytochrome c domain-containing protein</fullName>
    </recommendedName>
</protein>
<sequence>MHLRYVSKFPFIAAVVCAAASVSLGACGGADPVDDDVVAAGEAQEVTAEGAEALTCPASVPVIDMRKSLIVTKETDPDLFTEFSLSFVLNRLLASVGSSQDPEEVYKRWWDTQNDAANAVFTDADAIHCDDETDSNGNPTLNGYPYTCPRNEGVLAQTDPSDPGLSSPFNPAGNHFMEPVALVNRFDLAPKEGGSHCGEYRIIYAKKSAGATDRNFIIFEAQLPNPHPECGIAACLPVAEFWANLSDPNMTAAQRQAALEGFYFYGRPELPDFAPVIKAAHFMAGTGQIRTNQFMASSRGFQPWVLREFKLELDNGSSPRLFFKPVTVKENPFPGLFNASFASDPRGAAFQSSFPDALDWLVPSGSDENDISLRTLPDQELFNSGESIMDPGDFDPNNNNYRARMQGNTAFAANIDAALGPILVSRDLPPGMVTADNAADRATTQSCAGCHELSSRDDENVGGVHVWPAHFPTTAPGTFVHVNEAGEISAPLQWTFLPHRAQVLTSFIEDKACTGACSSEAASAASIAASADEALLDGAEQVPTLGGSTTH</sequence>
<evidence type="ECO:0000313" key="2">
    <source>
        <dbReference type="EMBL" id="KYF53659.1"/>
    </source>
</evidence>
<accession>A0A150PDD6</accession>
<evidence type="ECO:0008006" key="4">
    <source>
        <dbReference type="Google" id="ProtNLM"/>
    </source>
</evidence>
<comment type="caution">
    <text evidence="2">The sequence shown here is derived from an EMBL/GenBank/DDBJ whole genome shotgun (WGS) entry which is preliminary data.</text>
</comment>
<name>A0A150PDD6_SORCE</name>
<evidence type="ECO:0000256" key="1">
    <source>
        <dbReference type="SAM" id="SignalP"/>
    </source>
</evidence>
<dbReference type="AlphaFoldDB" id="A0A150PDD6"/>
<dbReference type="PROSITE" id="PS51257">
    <property type="entry name" value="PROKAR_LIPOPROTEIN"/>
    <property type="match status" value="1"/>
</dbReference>
<dbReference type="EMBL" id="JELX01002981">
    <property type="protein sequence ID" value="KYF53659.1"/>
    <property type="molecule type" value="Genomic_DNA"/>
</dbReference>
<feature type="signal peptide" evidence="1">
    <location>
        <begin position="1"/>
        <end position="28"/>
    </location>
</feature>
<organism evidence="2 3">
    <name type="scientific">Sorangium cellulosum</name>
    <name type="common">Polyangium cellulosum</name>
    <dbReference type="NCBI Taxonomy" id="56"/>
    <lineage>
        <taxon>Bacteria</taxon>
        <taxon>Pseudomonadati</taxon>
        <taxon>Myxococcota</taxon>
        <taxon>Polyangia</taxon>
        <taxon>Polyangiales</taxon>
        <taxon>Polyangiaceae</taxon>
        <taxon>Sorangium</taxon>
    </lineage>
</organism>
<proteinExistence type="predicted"/>
<feature type="chain" id="PRO_5007565783" description="Cytochrome c domain-containing protein" evidence="1">
    <location>
        <begin position="29"/>
        <end position="551"/>
    </location>
</feature>
<reference evidence="2 3" key="1">
    <citation type="submission" date="2014-02" db="EMBL/GenBank/DDBJ databases">
        <title>The small core and large imbalanced accessory genome model reveals a collaborative survival strategy of Sorangium cellulosum strains in nature.</title>
        <authorList>
            <person name="Han K."/>
            <person name="Peng R."/>
            <person name="Blom J."/>
            <person name="Li Y.-Z."/>
        </authorList>
    </citation>
    <scope>NUCLEOTIDE SEQUENCE [LARGE SCALE GENOMIC DNA]</scope>
    <source>
        <strain evidence="2 3">So0157-18</strain>
    </source>
</reference>
<evidence type="ECO:0000313" key="3">
    <source>
        <dbReference type="Proteomes" id="UP000075604"/>
    </source>
</evidence>
<keyword evidence="1" id="KW-0732">Signal</keyword>